<dbReference type="AlphaFoldDB" id="A0A8H7GZ19"/>
<keyword evidence="5 12" id="KW-0812">Transmembrane</keyword>
<dbReference type="Proteomes" id="UP000649328">
    <property type="component" value="Unassembled WGS sequence"/>
</dbReference>
<keyword evidence="9 12" id="KW-0472">Membrane</keyword>
<evidence type="ECO:0000313" key="13">
    <source>
        <dbReference type="EMBL" id="KAF8005206.1"/>
    </source>
</evidence>
<proteinExistence type="predicted"/>
<keyword evidence="2" id="KW-0444">Lipid biosynthesis</keyword>
<dbReference type="InterPro" id="IPR007318">
    <property type="entry name" value="Phopholipid_MeTrfase"/>
</dbReference>
<keyword evidence="8" id="KW-0443">Lipid metabolism</keyword>
<dbReference type="EMBL" id="JACBPP010000001">
    <property type="protein sequence ID" value="KAF8005206.1"/>
    <property type="molecule type" value="Genomic_DNA"/>
</dbReference>
<dbReference type="PANTHER" id="PTHR32138:SF0">
    <property type="entry name" value="PHOSPHATIDYLETHANOLAMINE N-METHYLTRANSFERASE"/>
    <property type="match status" value="1"/>
</dbReference>
<evidence type="ECO:0000313" key="14">
    <source>
        <dbReference type="Proteomes" id="UP000649328"/>
    </source>
</evidence>
<evidence type="ECO:0000256" key="11">
    <source>
        <dbReference type="ARBA" id="ARBA00023264"/>
    </source>
</evidence>
<keyword evidence="4" id="KW-0949">S-adenosyl-L-methionine</keyword>
<dbReference type="PANTHER" id="PTHR32138">
    <property type="entry name" value="PHOSPHATIDYLETHANOLAMINE N-METHYLTRANSFERASE"/>
    <property type="match status" value="1"/>
</dbReference>
<feature type="transmembrane region" description="Helical" evidence="12">
    <location>
        <begin position="36"/>
        <end position="55"/>
    </location>
</feature>
<keyword evidence="3" id="KW-0808">Transferase</keyword>
<comment type="subcellular location">
    <subcellularLocation>
        <location evidence="1">Endomembrane system</location>
        <topology evidence="1">Multi-pass membrane protein</topology>
    </subcellularLocation>
</comment>
<keyword evidence="3" id="KW-0489">Methyltransferase</keyword>
<dbReference type="GO" id="GO:0006656">
    <property type="term" value="P:phosphatidylcholine biosynthetic process"/>
    <property type="evidence" value="ECO:0007669"/>
    <property type="project" value="UniProtKB-UniPathway"/>
</dbReference>
<dbReference type="Pfam" id="PF04191">
    <property type="entry name" value="PEMT"/>
    <property type="match status" value="1"/>
</dbReference>
<evidence type="ECO:0000256" key="7">
    <source>
        <dbReference type="ARBA" id="ARBA00022989"/>
    </source>
</evidence>
<evidence type="ECO:0000256" key="1">
    <source>
        <dbReference type="ARBA" id="ARBA00004127"/>
    </source>
</evidence>
<comment type="caution">
    <text evidence="13">The sequence shown here is derived from an EMBL/GenBank/DDBJ whole genome shotgun (WGS) entry which is preliminary data.</text>
</comment>
<feature type="transmembrane region" description="Helical" evidence="12">
    <location>
        <begin position="62"/>
        <end position="84"/>
    </location>
</feature>
<sequence>MVQPHKGITFNGEHFAVPETHDMVKTLFDPTIRKSMFEAIIVVLLVANTAVFFLFKDSALRVNIFVAMYIFWRLSYNFGIGFLLSQQLKRARLVGWSRQLGLFSPNPQSLAARIVQTEIHTQMGKDYNIAAYPVDFNTWLIFRKVVDLILMQDFTTLCFMHGQAPWLVYLRFGVGAVLIVFNFWVKVNAHNTIKDYAWYWGDFFFRQINNEDLIFDGVFEMFPHPMYSVGYVAITGLRLLPSRTRC</sequence>
<evidence type="ECO:0008006" key="15">
    <source>
        <dbReference type="Google" id="ProtNLM"/>
    </source>
</evidence>
<accession>A0A8H7GZ19</accession>
<keyword evidence="6" id="KW-0256">Endoplasmic reticulum</keyword>
<name>A0A8H7GZ19_9ASCO</name>
<dbReference type="GO" id="GO:0012505">
    <property type="term" value="C:endomembrane system"/>
    <property type="evidence" value="ECO:0007669"/>
    <property type="project" value="UniProtKB-SubCell"/>
</dbReference>
<dbReference type="GO" id="GO:0032259">
    <property type="term" value="P:methylation"/>
    <property type="evidence" value="ECO:0007669"/>
    <property type="project" value="UniProtKB-KW"/>
</dbReference>
<keyword evidence="7 12" id="KW-1133">Transmembrane helix</keyword>
<organism evidence="13 14">
    <name type="scientific">Metschnikowia pulcherrima</name>
    <dbReference type="NCBI Taxonomy" id="27326"/>
    <lineage>
        <taxon>Eukaryota</taxon>
        <taxon>Fungi</taxon>
        <taxon>Dikarya</taxon>
        <taxon>Ascomycota</taxon>
        <taxon>Saccharomycotina</taxon>
        <taxon>Pichiomycetes</taxon>
        <taxon>Metschnikowiaceae</taxon>
        <taxon>Metschnikowia</taxon>
    </lineage>
</organism>
<keyword evidence="10" id="KW-0594">Phospholipid biosynthesis</keyword>
<evidence type="ECO:0000256" key="2">
    <source>
        <dbReference type="ARBA" id="ARBA00022516"/>
    </source>
</evidence>
<keyword evidence="11" id="KW-1208">Phospholipid metabolism</keyword>
<evidence type="ECO:0000256" key="8">
    <source>
        <dbReference type="ARBA" id="ARBA00023098"/>
    </source>
</evidence>
<evidence type="ECO:0000256" key="10">
    <source>
        <dbReference type="ARBA" id="ARBA00023209"/>
    </source>
</evidence>
<evidence type="ECO:0000256" key="3">
    <source>
        <dbReference type="ARBA" id="ARBA00022603"/>
    </source>
</evidence>
<evidence type="ECO:0000256" key="5">
    <source>
        <dbReference type="ARBA" id="ARBA00022692"/>
    </source>
</evidence>
<evidence type="ECO:0000256" key="4">
    <source>
        <dbReference type="ARBA" id="ARBA00022691"/>
    </source>
</evidence>
<keyword evidence="14" id="KW-1185">Reference proteome</keyword>
<feature type="transmembrane region" description="Helical" evidence="12">
    <location>
        <begin position="166"/>
        <end position="185"/>
    </location>
</feature>
<evidence type="ECO:0000256" key="6">
    <source>
        <dbReference type="ARBA" id="ARBA00022824"/>
    </source>
</evidence>
<reference evidence="13" key="1">
    <citation type="submission" date="2020-10" db="EMBL/GenBank/DDBJ databases">
        <title>The Whole-Genome Sequence of Metschnikowia persimmonesis, a Novel Endophytic Yeast Species Isolated from Medicinal Plant Diospyros kaki Thumb.</title>
        <authorList>
            <person name="Rahmat E."/>
            <person name="Kang Y."/>
        </authorList>
    </citation>
    <scope>NUCLEOTIDE SEQUENCE</scope>
    <source>
        <strain evidence="13">KIOM G15050</strain>
    </source>
</reference>
<dbReference type="GO" id="GO:0004608">
    <property type="term" value="F:phosphatidylethanolamine N-methyltransferase activity"/>
    <property type="evidence" value="ECO:0007669"/>
    <property type="project" value="TreeGrafter"/>
</dbReference>
<protein>
    <recommendedName>
        <fullName evidence="15">Phosphatidylethanolamine N-methyltransferase</fullName>
    </recommendedName>
</protein>
<dbReference type="UniPathway" id="UPA00753"/>
<dbReference type="OrthoDB" id="4583at2759"/>
<evidence type="ECO:0000256" key="9">
    <source>
        <dbReference type="ARBA" id="ARBA00023136"/>
    </source>
</evidence>
<gene>
    <name evidence="13" type="ORF">HF325_000663</name>
</gene>
<evidence type="ECO:0000256" key="12">
    <source>
        <dbReference type="SAM" id="Phobius"/>
    </source>
</evidence>